<evidence type="ECO:0000313" key="2">
    <source>
        <dbReference type="EMBL" id="KAK6466304.1"/>
    </source>
</evidence>
<dbReference type="InterPro" id="IPR021109">
    <property type="entry name" value="Peptidase_aspartic_dom_sf"/>
</dbReference>
<keyword evidence="3" id="KW-1185">Reference proteome</keyword>
<proteinExistence type="predicted"/>
<evidence type="ECO:0008006" key="4">
    <source>
        <dbReference type="Google" id="ProtNLM"/>
    </source>
</evidence>
<evidence type="ECO:0000256" key="1">
    <source>
        <dbReference type="SAM" id="MobiDB-lite"/>
    </source>
</evidence>
<gene>
    <name evidence="2" type="ORF">HHUSO_G36325</name>
</gene>
<reference evidence="2 3" key="1">
    <citation type="submission" date="2021-05" db="EMBL/GenBank/DDBJ databases">
        <authorList>
            <person name="Zahm M."/>
            <person name="Klopp C."/>
            <person name="Cabau C."/>
            <person name="Kuhl H."/>
            <person name="Suciu R."/>
            <person name="Ciorpac M."/>
            <person name="Holostenco D."/>
            <person name="Gessner J."/>
            <person name="Wuertz S."/>
            <person name="Hohne C."/>
            <person name="Stock M."/>
            <person name="Gislard M."/>
            <person name="Lluch J."/>
            <person name="Milhes M."/>
            <person name="Lampietro C."/>
            <person name="Lopez Roques C."/>
            <person name="Donnadieu C."/>
            <person name="Du K."/>
            <person name="Schartl M."/>
            <person name="Guiguen Y."/>
        </authorList>
    </citation>
    <scope>NUCLEOTIDE SEQUENCE [LARGE SCALE GENOMIC DNA]</scope>
    <source>
        <strain evidence="2">Hh-F2</strain>
        <tissue evidence="2">Blood</tissue>
    </source>
</reference>
<sequence length="188" mass="20675">MLLGECPGVEVQIRGVQMPCLLDTGSQDFVIGGVKVPDRGVIIVEDSAQSAEQGILGMNVISHCWEELFGGVSPRLRSFESAMSTKARGEWDKAFVVCRKVEREEAPDGKIPPQSEMVVWTQVIKHPARTEYCALVEAIEEDAEWQVARTLAWYLHPDLVEVDVRPVHSSATESEPDLAFEGDGLSPA</sequence>
<dbReference type="Proteomes" id="UP001369086">
    <property type="component" value="Unassembled WGS sequence"/>
</dbReference>
<comment type="caution">
    <text evidence="2">The sequence shown here is derived from an EMBL/GenBank/DDBJ whole genome shotgun (WGS) entry which is preliminary data.</text>
</comment>
<protein>
    <recommendedName>
        <fullName evidence="4">Peptidase A2 domain-containing protein</fullName>
    </recommendedName>
</protein>
<accession>A0ABR0Y1C9</accession>
<dbReference type="SUPFAM" id="SSF50630">
    <property type="entry name" value="Acid proteases"/>
    <property type="match status" value="1"/>
</dbReference>
<feature type="non-terminal residue" evidence="2">
    <location>
        <position position="188"/>
    </location>
</feature>
<dbReference type="PROSITE" id="PS00141">
    <property type="entry name" value="ASP_PROTEASE"/>
    <property type="match status" value="1"/>
</dbReference>
<feature type="region of interest" description="Disordered" evidence="1">
    <location>
        <begin position="167"/>
        <end position="188"/>
    </location>
</feature>
<dbReference type="InterPro" id="IPR001969">
    <property type="entry name" value="Aspartic_peptidase_AS"/>
</dbReference>
<name>A0ABR0Y1C9_HUSHU</name>
<evidence type="ECO:0000313" key="3">
    <source>
        <dbReference type="Proteomes" id="UP001369086"/>
    </source>
</evidence>
<organism evidence="2 3">
    <name type="scientific">Huso huso</name>
    <name type="common">Beluga</name>
    <name type="synonym">Acipenser huso</name>
    <dbReference type="NCBI Taxonomy" id="61971"/>
    <lineage>
        <taxon>Eukaryota</taxon>
        <taxon>Metazoa</taxon>
        <taxon>Chordata</taxon>
        <taxon>Craniata</taxon>
        <taxon>Vertebrata</taxon>
        <taxon>Euteleostomi</taxon>
        <taxon>Actinopterygii</taxon>
        <taxon>Chondrostei</taxon>
        <taxon>Acipenseriformes</taxon>
        <taxon>Acipenseridae</taxon>
        <taxon>Huso</taxon>
    </lineage>
</organism>
<dbReference type="EMBL" id="JAHFZB010000057">
    <property type="protein sequence ID" value="KAK6466304.1"/>
    <property type="molecule type" value="Genomic_DNA"/>
</dbReference>